<dbReference type="Proteomes" id="UP001256827">
    <property type="component" value="Chromosome"/>
</dbReference>
<comment type="similarity">
    <text evidence="1">Belongs to the HyuE racemase family.</text>
</comment>
<proteinExistence type="inferred from homology"/>
<dbReference type="PANTHER" id="PTHR28047:SF5">
    <property type="entry name" value="PROTEIN DCG1"/>
    <property type="match status" value="1"/>
</dbReference>
<dbReference type="Pfam" id="PF01177">
    <property type="entry name" value="Asp_Glu_race"/>
    <property type="match status" value="1"/>
</dbReference>
<dbReference type="InterPro" id="IPR053714">
    <property type="entry name" value="Iso_Racemase_Enz_sf"/>
</dbReference>
<dbReference type="PANTHER" id="PTHR28047">
    <property type="entry name" value="PROTEIN DCG1"/>
    <property type="match status" value="1"/>
</dbReference>
<gene>
    <name evidence="2" type="ORF">RGB73_16310</name>
</gene>
<accession>A0ABY9SXM1</accession>
<dbReference type="EMBL" id="CP134050">
    <property type="protein sequence ID" value="WNC12302.1"/>
    <property type="molecule type" value="Genomic_DNA"/>
</dbReference>
<sequence>MKICFMNVNPESVSGDFVKVLEKTLDPIKDEGTQIGFRFPKVGCNRATDFSTSYFELLNKVQVIHAIIEAEKEGFDAVVVGCFFDTGVQEAREMVDIPVVGINEFSLSLAAQMGERCAIVGLHEPKINLQLEHVMKKNSCGCNDWTKRIIPIDLPSIEWMKNGINNVEVIAAEIEKAAKIGVKYGADMIIIGCAGLGPLASLAGLKEVEGTKVPILDPVSIGLKAAEFRVKLKNSLGLPPVSRAMKYQMPRSKDYERMKQVFDL</sequence>
<reference evidence="2 3" key="1">
    <citation type="submission" date="2023-09" db="EMBL/GenBank/DDBJ databases">
        <title>Complete Genome and Methylome dissection of Bacillus brevis NEB573 original source of BbsI restriction endonuclease.</title>
        <authorList>
            <person name="Fomenkov A."/>
            <person name="Roberts R.D."/>
        </authorList>
    </citation>
    <scope>NUCLEOTIDE SEQUENCE [LARGE SCALE GENOMIC DNA]</scope>
    <source>
        <strain evidence="2 3">NEB573</strain>
    </source>
</reference>
<keyword evidence="3" id="KW-1185">Reference proteome</keyword>
<dbReference type="InterPro" id="IPR015942">
    <property type="entry name" value="Asp/Glu/hydantoin_racemase"/>
</dbReference>
<evidence type="ECO:0000313" key="2">
    <source>
        <dbReference type="EMBL" id="WNC12302.1"/>
    </source>
</evidence>
<name>A0ABY9SXM1_BREBE</name>
<organism evidence="2 3">
    <name type="scientific">Brevibacillus brevis</name>
    <name type="common">Bacillus brevis</name>
    <dbReference type="NCBI Taxonomy" id="1393"/>
    <lineage>
        <taxon>Bacteria</taxon>
        <taxon>Bacillati</taxon>
        <taxon>Bacillota</taxon>
        <taxon>Bacilli</taxon>
        <taxon>Bacillales</taxon>
        <taxon>Paenibacillaceae</taxon>
        <taxon>Brevibacillus</taxon>
    </lineage>
</organism>
<evidence type="ECO:0000256" key="1">
    <source>
        <dbReference type="ARBA" id="ARBA00038414"/>
    </source>
</evidence>
<evidence type="ECO:0000313" key="3">
    <source>
        <dbReference type="Proteomes" id="UP001256827"/>
    </source>
</evidence>
<dbReference type="Gene3D" id="3.40.50.12500">
    <property type="match status" value="1"/>
</dbReference>
<dbReference type="InterPro" id="IPR052186">
    <property type="entry name" value="Hydantoin_racemase-like"/>
</dbReference>
<dbReference type="RefSeq" id="WP_310763600.1">
    <property type="nucleotide sequence ID" value="NZ_CP134050.1"/>
</dbReference>
<protein>
    <submittedName>
        <fullName evidence="2">Aspartate/glutamate racemase family protein</fullName>
    </submittedName>
</protein>